<organism evidence="1 2">
    <name type="scientific">Staphylococcus marylandisciuri</name>
    <dbReference type="NCBI Taxonomy" id="2981529"/>
    <lineage>
        <taxon>Bacteria</taxon>
        <taxon>Bacillati</taxon>
        <taxon>Bacillota</taxon>
        <taxon>Bacilli</taxon>
        <taxon>Bacillales</taxon>
        <taxon>Staphylococcaceae</taxon>
        <taxon>Staphylococcus</taxon>
    </lineage>
</organism>
<dbReference type="RefSeq" id="WP_262856866.1">
    <property type="nucleotide sequence ID" value="NZ_JAOPKZ010000027.1"/>
</dbReference>
<keyword evidence="2" id="KW-1185">Reference proteome</keyword>
<protein>
    <submittedName>
        <fullName evidence="1">Uncharacterized protein</fullName>
    </submittedName>
</protein>
<gene>
    <name evidence="1" type="ORF">N9R04_10745</name>
</gene>
<sequence length="57" mass="6668">MKRYETTLDAYMLPKDTAETFQKLAKREGKEQLKLRQKVAPINTRMLVGALFVHVFI</sequence>
<name>A0ABT2QT19_9STAP</name>
<comment type="caution">
    <text evidence="1">The sequence shown here is derived from an EMBL/GenBank/DDBJ whole genome shotgun (WGS) entry which is preliminary data.</text>
</comment>
<accession>A0ABT2QT19</accession>
<evidence type="ECO:0000313" key="1">
    <source>
        <dbReference type="EMBL" id="MCU5747135.1"/>
    </source>
</evidence>
<evidence type="ECO:0000313" key="2">
    <source>
        <dbReference type="Proteomes" id="UP001209553"/>
    </source>
</evidence>
<reference evidence="1 2" key="1">
    <citation type="journal article" date="2023" name="Int. J. Syst. Evol. Microbiol.">
        <title>Streptococcus sciuri sp. nov., Staphylococcus marylandisciuri sp. nov. and Staphylococcus americanisciuri sp. nov., isolated from faeces of eastern grey squirrel (Sciurus carolinensis).</title>
        <authorList>
            <person name="Volokhov D.V."/>
            <person name="Zagorodnyaya T.A."/>
            <person name="Furtak V.A."/>
            <person name="Nattanmai G."/>
            <person name="Randall L."/>
            <person name="Jose S."/>
            <person name="Gao Y."/>
            <person name="Eisenberg T."/>
            <person name="Delmonte P."/>
            <person name="Blom J."/>
            <person name="Mitchell K.K."/>
        </authorList>
    </citation>
    <scope>NUCLEOTIDE SEQUENCE [LARGE SCALE GENOMIC DNA]</scope>
    <source>
        <strain evidence="1 2">SQ8-PEA</strain>
    </source>
</reference>
<dbReference type="EMBL" id="JAOPKZ010000027">
    <property type="protein sequence ID" value="MCU5747135.1"/>
    <property type="molecule type" value="Genomic_DNA"/>
</dbReference>
<proteinExistence type="predicted"/>
<dbReference type="Proteomes" id="UP001209553">
    <property type="component" value="Unassembled WGS sequence"/>
</dbReference>